<evidence type="ECO:0000313" key="2">
    <source>
        <dbReference type="EMBL" id="VHO06518.1"/>
    </source>
</evidence>
<evidence type="ECO:0000259" key="1">
    <source>
        <dbReference type="PROSITE" id="PS51464"/>
    </source>
</evidence>
<dbReference type="CDD" id="cd05006">
    <property type="entry name" value="SIS_GmhA"/>
    <property type="match status" value="1"/>
</dbReference>
<dbReference type="InterPro" id="IPR050099">
    <property type="entry name" value="SIS_GmhA/DiaA_subfam"/>
</dbReference>
<dbReference type="PANTHER" id="PTHR30390:SF7">
    <property type="entry name" value="PHOSPHOHEPTOSE ISOMERASE"/>
    <property type="match status" value="1"/>
</dbReference>
<dbReference type="GO" id="GO:1901135">
    <property type="term" value="P:carbohydrate derivative metabolic process"/>
    <property type="evidence" value="ECO:0007669"/>
    <property type="project" value="InterPro"/>
</dbReference>
<name>A0A486XV55_9GAMM</name>
<organism evidence="2">
    <name type="scientific">Rheinheimera sp. BAL341</name>
    <dbReference type="NCBI Taxonomy" id="1708203"/>
    <lineage>
        <taxon>Bacteria</taxon>
        <taxon>Pseudomonadati</taxon>
        <taxon>Pseudomonadota</taxon>
        <taxon>Gammaproteobacteria</taxon>
        <taxon>Chromatiales</taxon>
        <taxon>Chromatiaceae</taxon>
        <taxon>Rheinheimera</taxon>
    </lineage>
</organism>
<gene>
    <name evidence="2" type="ORF">BAL341_3532</name>
</gene>
<reference evidence="2" key="1">
    <citation type="submission" date="2019-04" db="EMBL/GenBank/DDBJ databases">
        <authorList>
            <person name="Brambilla D."/>
        </authorList>
    </citation>
    <scope>NUCLEOTIDE SEQUENCE</scope>
    <source>
        <strain evidence="2">BAL1</strain>
    </source>
</reference>
<dbReference type="Pfam" id="PF13580">
    <property type="entry name" value="SIS_2"/>
    <property type="match status" value="1"/>
</dbReference>
<dbReference type="InterPro" id="IPR046348">
    <property type="entry name" value="SIS_dom_sf"/>
</dbReference>
<dbReference type="PANTHER" id="PTHR30390">
    <property type="entry name" value="SEDOHEPTULOSE 7-PHOSPHATE ISOMERASE / DNAA INITIATOR-ASSOCIATING FACTOR FOR REPLICATION INITIATION"/>
    <property type="match status" value="1"/>
</dbReference>
<dbReference type="AlphaFoldDB" id="A0A486XV55"/>
<proteinExistence type="predicted"/>
<sequence>MNEHLFLKDYFAEYKKLAFSEGNYENLIAFKELALAVKHENKKMMFAGNGASAAISAHGAVDFTKQGGVRGITFNEADLITCFANDYGYDMWMAKAIEFYADQGDVVVLTSVSGTSPSVVEAAKLAKSKGLKVVTFTGKTPDNTLRQLGDINFWVDSCAYNIVEGIHMMWLTTVVDLVIGKAEYSV</sequence>
<dbReference type="GO" id="GO:0016853">
    <property type="term" value="F:isomerase activity"/>
    <property type="evidence" value="ECO:0007669"/>
    <property type="project" value="UniProtKB-KW"/>
</dbReference>
<dbReference type="PROSITE" id="PS51464">
    <property type="entry name" value="SIS"/>
    <property type="match status" value="1"/>
</dbReference>
<dbReference type="EC" id="5.3.1.-" evidence="2"/>
<dbReference type="GO" id="GO:0097367">
    <property type="term" value="F:carbohydrate derivative binding"/>
    <property type="evidence" value="ECO:0007669"/>
    <property type="project" value="InterPro"/>
</dbReference>
<dbReference type="EMBL" id="CAAJGR010000034">
    <property type="protein sequence ID" value="VHO06518.1"/>
    <property type="molecule type" value="Genomic_DNA"/>
</dbReference>
<accession>A0A486XV55</accession>
<dbReference type="InterPro" id="IPR001347">
    <property type="entry name" value="SIS_dom"/>
</dbReference>
<dbReference type="InterPro" id="IPR035461">
    <property type="entry name" value="GmhA/DiaA"/>
</dbReference>
<keyword evidence="2" id="KW-0413">Isomerase</keyword>
<dbReference type="SUPFAM" id="SSF53697">
    <property type="entry name" value="SIS domain"/>
    <property type="match status" value="1"/>
</dbReference>
<protein>
    <submittedName>
        <fullName evidence="2">Phosphoheptose isomerase 1</fullName>
        <ecNumber evidence="2">5.3.1.-</ecNumber>
    </submittedName>
</protein>
<dbReference type="Gene3D" id="3.40.50.10490">
    <property type="entry name" value="Glucose-6-phosphate isomerase like protein, domain 1"/>
    <property type="match status" value="1"/>
</dbReference>
<feature type="domain" description="SIS" evidence="1">
    <location>
        <begin position="33"/>
        <end position="185"/>
    </location>
</feature>